<reference evidence="3" key="1">
    <citation type="journal article" date="2019" name="bioRxiv">
        <title>Genomics, evolutionary history and diagnostics of the Alternaria alternata species group including apple and Asian pear pathotypes.</title>
        <authorList>
            <person name="Armitage A.D."/>
            <person name="Cockerton H.M."/>
            <person name="Sreenivasaprasad S."/>
            <person name="Woodhall J.W."/>
            <person name="Lane C.R."/>
            <person name="Harrison R.J."/>
            <person name="Clarkson J.P."/>
        </authorList>
    </citation>
    <scope>NUCLEOTIDE SEQUENCE [LARGE SCALE GENOMIC DNA]</scope>
    <source>
        <strain evidence="3">RGR 97.0016</strain>
    </source>
</reference>
<sequence length="185" mass="20343">MVNICEAVAQHEKSSVYSNSPVTSCPQAGNNAHTATFSRDYIVNASPHYRKPNMSPLDDAVKPTPPIVPIFSPSSTPGPAVASKPIGNGPDADSDDKNKSDGDRQLLEKAMNHIINTKTLTRLCNLEGVDAVRIRDTLIKNYTDTCQRQAKPTASHPTKFCTTTFLPLYNKREMRVQVCLLMDTR</sequence>
<dbReference type="EMBL" id="PEJP01000055">
    <property type="protein sequence ID" value="RYO45052.1"/>
    <property type="molecule type" value="Genomic_DNA"/>
</dbReference>
<evidence type="ECO:0000256" key="1">
    <source>
        <dbReference type="SAM" id="MobiDB-lite"/>
    </source>
</evidence>
<dbReference type="Proteomes" id="UP000293823">
    <property type="component" value="Unassembled WGS sequence"/>
</dbReference>
<dbReference type="AlphaFoldDB" id="A0A4Q4QNW0"/>
<comment type="caution">
    <text evidence="2">The sequence shown here is derived from an EMBL/GenBank/DDBJ whole genome shotgun (WGS) entry which is preliminary data.</text>
</comment>
<accession>A0A4Q4QNW0</accession>
<evidence type="ECO:0000313" key="3">
    <source>
        <dbReference type="Proteomes" id="UP000293823"/>
    </source>
</evidence>
<feature type="region of interest" description="Disordered" evidence="1">
    <location>
        <begin position="68"/>
        <end position="102"/>
    </location>
</feature>
<evidence type="ECO:0000313" key="2">
    <source>
        <dbReference type="EMBL" id="RYO45052.1"/>
    </source>
</evidence>
<proteinExistence type="predicted"/>
<gene>
    <name evidence="2" type="ORF">AA0113_g10587</name>
</gene>
<protein>
    <submittedName>
        <fullName evidence="2">Uncharacterized protein</fullName>
    </submittedName>
</protein>
<name>A0A4Q4QNW0_9PLEO</name>
<organism evidence="2 3">
    <name type="scientific">Alternaria arborescens</name>
    <dbReference type="NCBI Taxonomy" id="156630"/>
    <lineage>
        <taxon>Eukaryota</taxon>
        <taxon>Fungi</taxon>
        <taxon>Dikarya</taxon>
        <taxon>Ascomycota</taxon>
        <taxon>Pezizomycotina</taxon>
        <taxon>Dothideomycetes</taxon>
        <taxon>Pleosporomycetidae</taxon>
        <taxon>Pleosporales</taxon>
        <taxon>Pleosporineae</taxon>
        <taxon>Pleosporaceae</taxon>
        <taxon>Alternaria</taxon>
        <taxon>Alternaria sect. Alternaria</taxon>
    </lineage>
</organism>
<dbReference type="OrthoDB" id="10316258at2759"/>
<keyword evidence="3" id="KW-1185">Reference proteome</keyword>